<keyword evidence="1" id="KW-0472">Membrane</keyword>
<gene>
    <name evidence="2" type="ORF">HMPREF0634_1484</name>
</gene>
<evidence type="ECO:0000313" key="2">
    <source>
        <dbReference type="EMBL" id="EFM65259.1"/>
    </source>
</evidence>
<evidence type="ECO:0000313" key="3">
    <source>
        <dbReference type="Proteomes" id="UP000003244"/>
    </source>
</evidence>
<keyword evidence="1" id="KW-1133">Transmembrane helix</keyword>
<dbReference type="eggNOG" id="COG4200">
    <property type="taxonomic scope" value="Bacteria"/>
</dbReference>
<proteinExistence type="predicted"/>
<dbReference type="OrthoDB" id="4336274at2"/>
<evidence type="ECO:0000256" key="1">
    <source>
        <dbReference type="SAM" id="Phobius"/>
    </source>
</evidence>
<feature type="transmembrane region" description="Helical" evidence="1">
    <location>
        <begin position="104"/>
        <end position="131"/>
    </location>
</feature>
<dbReference type="RefSeq" id="WP_007788316.1">
    <property type="nucleotide sequence ID" value="NZ_ADGQ01000013.1"/>
</dbReference>
<dbReference type="STRING" id="596315.HMPREF0634_1484"/>
<keyword evidence="1" id="KW-0812">Transmembrane</keyword>
<sequence length="261" mass="29611">MGQLLICELKKLKRCNVFWIILAGAFFSAFMTYVQFVMSKSVDNQVTNFMEFYMAAIWNNFFVAFPFSITITGGMIFNQEYSNATLKSIMTVPVSIKRLSFAKVIIIGVLAFILSLTNFIFVVIGAALLHLPEITTFHLIKSLLQICGIGMCIYISVLPLIIWGFRKMNGYYPMMCIAFMYGFCGSFLIPRGLGDYYPLTAGLRIIQYDVLPQGNNVVAYITMLAVLLLSVLMIVFIPYSYEKAIHLKAKKKGKRNNVHKR</sequence>
<dbReference type="GeneID" id="84800016"/>
<dbReference type="AlphaFoldDB" id="E0E1G8"/>
<dbReference type="EMBL" id="ADGQ01000013">
    <property type="protein sequence ID" value="EFM65259.1"/>
    <property type="molecule type" value="Genomic_DNA"/>
</dbReference>
<feature type="transmembrane region" description="Helical" evidence="1">
    <location>
        <begin position="17"/>
        <end position="36"/>
    </location>
</feature>
<comment type="caution">
    <text evidence="2">The sequence shown here is derived from an EMBL/GenBank/DDBJ whole genome shotgun (WGS) entry which is preliminary data.</text>
</comment>
<accession>E0E1G8</accession>
<keyword evidence="3" id="KW-1185">Reference proteome</keyword>
<feature type="transmembrane region" description="Helical" evidence="1">
    <location>
        <begin position="143"/>
        <end position="163"/>
    </location>
</feature>
<name>E0E1G8_9FIRM</name>
<feature type="transmembrane region" description="Helical" evidence="1">
    <location>
        <begin position="217"/>
        <end position="241"/>
    </location>
</feature>
<protein>
    <submittedName>
        <fullName evidence="2">Uncharacterized protein</fullName>
    </submittedName>
</protein>
<feature type="transmembrane region" description="Helical" evidence="1">
    <location>
        <begin position="170"/>
        <end position="189"/>
    </location>
</feature>
<feature type="transmembrane region" description="Helical" evidence="1">
    <location>
        <begin position="56"/>
        <end position="77"/>
    </location>
</feature>
<dbReference type="Pfam" id="PF12730">
    <property type="entry name" value="ABC2_membrane_4"/>
    <property type="match status" value="1"/>
</dbReference>
<reference evidence="2 3" key="1">
    <citation type="submission" date="2010-08" db="EMBL/GenBank/DDBJ databases">
        <authorList>
            <person name="Harkins D.M."/>
            <person name="Madupu R."/>
            <person name="Durkin A.S."/>
            <person name="Torralba M."/>
            <person name="Methe B."/>
            <person name="Sutton G.G."/>
            <person name="Nelson K.E."/>
        </authorList>
    </citation>
    <scope>NUCLEOTIDE SEQUENCE [LARGE SCALE GENOMIC DNA]</scope>
    <source>
        <strain evidence="2 3">DSM 17678</strain>
    </source>
</reference>
<dbReference type="Proteomes" id="UP000003244">
    <property type="component" value="Unassembled WGS sequence"/>
</dbReference>
<organism evidence="2 3">
    <name type="scientific">Peptostreptococcus stomatis DSM 17678</name>
    <dbReference type="NCBI Taxonomy" id="596315"/>
    <lineage>
        <taxon>Bacteria</taxon>
        <taxon>Bacillati</taxon>
        <taxon>Bacillota</taxon>
        <taxon>Clostridia</taxon>
        <taxon>Peptostreptococcales</taxon>
        <taxon>Peptostreptococcaceae</taxon>
        <taxon>Peptostreptococcus</taxon>
    </lineage>
</organism>